<dbReference type="RefSeq" id="WP_158635446.1">
    <property type="nucleotide sequence ID" value="NZ_VLKY01000011.1"/>
</dbReference>
<feature type="region of interest" description="Disordered" evidence="4">
    <location>
        <begin position="142"/>
        <end position="163"/>
    </location>
</feature>
<dbReference type="OrthoDB" id="32523at2"/>
<protein>
    <submittedName>
        <fullName evidence="6">DNA-binding MarR family transcriptional regulator</fullName>
    </submittedName>
</protein>
<dbReference type="SUPFAM" id="SSF46785">
    <property type="entry name" value="Winged helix' DNA-binding domain"/>
    <property type="match status" value="1"/>
</dbReference>
<dbReference type="Proteomes" id="UP000316905">
    <property type="component" value="Unassembled WGS sequence"/>
</dbReference>
<evidence type="ECO:0000313" key="7">
    <source>
        <dbReference type="Proteomes" id="UP000316905"/>
    </source>
</evidence>
<dbReference type="Pfam" id="PF12802">
    <property type="entry name" value="MarR_2"/>
    <property type="match status" value="1"/>
</dbReference>
<dbReference type="InterPro" id="IPR036388">
    <property type="entry name" value="WH-like_DNA-bd_sf"/>
</dbReference>
<feature type="compositionally biased region" description="Polar residues" evidence="4">
    <location>
        <begin position="142"/>
        <end position="155"/>
    </location>
</feature>
<dbReference type="PROSITE" id="PS50995">
    <property type="entry name" value="HTH_MARR_2"/>
    <property type="match status" value="1"/>
</dbReference>
<gene>
    <name evidence="6" type="ORF">IQ22_03334</name>
</gene>
<dbReference type="GO" id="GO:0003677">
    <property type="term" value="F:DNA binding"/>
    <property type="evidence" value="ECO:0007669"/>
    <property type="project" value="UniProtKB-KW"/>
</dbReference>
<dbReference type="PRINTS" id="PR00598">
    <property type="entry name" value="HTHMARR"/>
</dbReference>
<accession>A0A562Q776</accession>
<dbReference type="EMBL" id="VLKY01000011">
    <property type="protein sequence ID" value="TWI52564.1"/>
    <property type="molecule type" value="Genomic_DNA"/>
</dbReference>
<dbReference type="InterPro" id="IPR036390">
    <property type="entry name" value="WH_DNA-bd_sf"/>
</dbReference>
<evidence type="ECO:0000256" key="2">
    <source>
        <dbReference type="ARBA" id="ARBA00023125"/>
    </source>
</evidence>
<comment type="caution">
    <text evidence="6">The sequence shown here is derived from an EMBL/GenBank/DDBJ whole genome shotgun (WGS) entry which is preliminary data.</text>
</comment>
<keyword evidence="2 6" id="KW-0238">DNA-binding</keyword>
<keyword evidence="3" id="KW-0804">Transcription</keyword>
<evidence type="ECO:0000256" key="1">
    <source>
        <dbReference type="ARBA" id="ARBA00023015"/>
    </source>
</evidence>
<sequence length="163" mass="18257">MEERIAELFADITDAFQGRMKDAAHLESTGLAHFQVRALAFVAKRPEARPRDLIERSGRDQAQITRVVRDLEEHGLIERSPDPLDRRAILLRLTAQGKEVYDLLNSRRKVVIAQMLRHLDSAQRALLVDMLARMKQGLANDATDSTLSNEQSGAEDTSGRSAP</sequence>
<dbReference type="PANTHER" id="PTHR42756:SF1">
    <property type="entry name" value="TRANSCRIPTIONAL REPRESSOR OF EMRAB OPERON"/>
    <property type="match status" value="1"/>
</dbReference>
<evidence type="ECO:0000259" key="5">
    <source>
        <dbReference type="PROSITE" id="PS50995"/>
    </source>
</evidence>
<dbReference type="AlphaFoldDB" id="A0A562Q776"/>
<keyword evidence="7" id="KW-1185">Reference proteome</keyword>
<dbReference type="PROSITE" id="PS01117">
    <property type="entry name" value="HTH_MARR_1"/>
    <property type="match status" value="1"/>
</dbReference>
<dbReference type="Gene3D" id="1.10.10.10">
    <property type="entry name" value="Winged helix-like DNA-binding domain superfamily/Winged helix DNA-binding domain"/>
    <property type="match status" value="1"/>
</dbReference>
<keyword evidence="1" id="KW-0805">Transcription regulation</keyword>
<evidence type="ECO:0000313" key="6">
    <source>
        <dbReference type="EMBL" id="TWI52564.1"/>
    </source>
</evidence>
<reference evidence="6 7" key="1">
    <citation type="journal article" date="2015" name="Stand. Genomic Sci.">
        <title>Genomic Encyclopedia of Bacterial and Archaeal Type Strains, Phase III: the genomes of soil and plant-associated and newly described type strains.</title>
        <authorList>
            <person name="Whitman W.B."/>
            <person name="Woyke T."/>
            <person name="Klenk H.P."/>
            <person name="Zhou Y."/>
            <person name="Lilburn T.G."/>
            <person name="Beck B.J."/>
            <person name="De Vos P."/>
            <person name="Vandamme P."/>
            <person name="Eisen J.A."/>
            <person name="Garrity G."/>
            <person name="Hugenholtz P."/>
            <person name="Kyrpides N.C."/>
        </authorList>
    </citation>
    <scope>NUCLEOTIDE SEQUENCE [LARGE SCALE GENOMIC DNA]</scope>
    <source>
        <strain evidence="6 7">CGMCC 1.6858</strain>
    </source>
</reference>
<name>A0A562Q776_9PSED</name>
<dbReference type="GO" id="GO:0003700">
    <property type="term" value="F:DNA-binding transcription factor activity"/>
    <property type="evidence" value="ECO:0007669"/>
    <property type="project" value="InterPro"/>
</dbReference>
<dbReference type="InterPro" id="IPR023187">
    <property type="entry name" value="Tscrpt_reg_MarR-type_CS"/>
</dbReference>
<feature type="domain" description="HTH marR-type" evidence="5">
    <location>
        <begin position="2"/>
        <end position="136"/>
    </location>
</feature>
<evidence type="ECO:0000256" key="4">
    <source>
        <dbReference type="SAM" id="MobiDB-lite"/>
    </source>
</evidence>
<dbReference type="InterPro" id="IPR000835">
    <property type="entry name" value="HTH_MarR-typ"/>
</dbReference>
<proteinExistence type="predicted"/>
<evidence type="ECO:0000256" key="3">
    <source>
        <dbReference type="ARBA" id="ARBA00023163"/>
    </source>
</evidence>
<dbReference type="PANTHER" id="PTHR42756">
    <property type="entry name" value="TRANSCRIPTIONAL REGULATOR, MARR"/>
    <property type="match status" value="1"/>
</dbReference>
<dbReference type="SMART" id="SM00347">
    <property type="entry name" value="HTH_MARR"/>
    <property type="match status" value="1"/>
</dbReference>
<organism evidence="6 7">
    <name type="scientific">Pseudomonas duriflava</name>
    <dbReference type="NCBI Taxonomy" id="459528"/>
    <lineage>
        <taxon>Bacteria</taxon>
        <taxon>Pseudomonadati</taxon>
        <taxon>Pseudomonadota</taxon>
        <taxon>Gammaproteobacteria</taxon>
        <taxon>Pseudomonadales</taxon>
        <taxon>Pseudomonadaceae</taxon>
        <taxon>Pseudomonas</taxon>
    </lineage>
</organism>